<name>A0A2P5DRZ0_PARAD</name>
<sequence length="51" mass="5446">MSSCVKSDQLLLGLNQKLLTLVATPKVAKHLAPDSNPSEVVKALFISPKLT</sequence>
<evidence type="ECO:0000313" key="2">
    <source>
        <dbReference type="Proteomes" id="UP000237105"/>
    </source>
</evidence>
<accession>A0A2P5DRZ0</accession>
<dbReference type="EMBL" id="JXTB01000020">
    <property type="protein sequence ID" value="PON76048.1"/>
    <property type="molecule type" value="Genomic_DNA"/>
</dbReference>
<comment type="caution">
    <text evidence="1">The sequence shown here is derived from an EMBL/GenBank/DDBJ whole genome shotgun (WGS) entry which is preliminary data.</text>
</comment>
<gene>
    <name evidence="1" type="ORF">PanWU01x14_037640</name>
</gene>
<evidence type="ECO:0000313" key="1">
    <source>
        <dbReference type="EMBL" id="PON76048.1"/>
    </source>
</evidence>
<dbReference type="AlphaFoldDB" id="A0A2P5DRZ0"/>
<protein>
    <submittedName>
        <fullName evidence="1">Uncharacterized protein</fullName>
    </submittedName>
</protein>
<proteinExistence type="predicted"/>
<organism evidence="1 2">
    <name type="scientific">Parasponia andersonii</name>
    <name type="common">Sponia andersonii</name>
    <dbReference type="NCBI Taxonomy" id="3476"/>
    <lineage>
        <taxon>Eukaryota</taxon>
        <taxon>Viridiplantae</taxon>
        <taxon>Streptophyta</taxon>
        <taxon>Embryophyta</taxon>
        <taxon>Tracheophyta</taxon>
        <taxon>Spermatophyta</taxon>
        <taxon>Magnoliopsida</taxon>
        <taxon>eudicotyledons</taxon>
        <taxon>Gunneridae</taxon>
        <taxon>Pentapetalae</taxon>
        <taxon>rosids</taxon>
        <taxon>fabids</taxon>
        <taxon>Rosales</taxon>
        <taxon>Cannabaceae</taxon>
        <taxon>Parasponia</taxon>
    </lineage>
</organism>
<keyword evidence="2" id="KW-1185">Reference proteome</keyword>
<reference evidence="2" key="1">
    <citation type="submission" date="2016-06" db="EMBL/GenBank/DDBJ databases">
        <title>Parallel loss of symbiosis genes in relatives of nitrogen-fixing non-legume Parasponia.</title>
        <authorList>
            <person name="Van Velzen R."/>
            <person name="Holmer R."/>
            <person name="Bu F."/>
            <person name="Rutten L."/>
            <person name="Van Zeijl A."/>
            <person name="Liu W."/>
            <person name="Santuari L."/>
            <person name="Cao Q."/>
            <person name="Sharma T."/>
            <person name="Shen D."/>
            <person name="Roswanjaya Y."/>
            <person name="Wardhani T."/>
            <person name="Kalhor M.S."/>
            <person name="Jansen J."/>
            <person name="Van den Hoogen J."/>
            <person name="Gungor B."/>
            <person name="Hartog M."/>
            <person name="Hontelez J."/>
            <person name="Verver J."/>
            <person name="Yang W.-C."/>
            <person name="Schijlen E."/>
            <person name="Repin R."/>
            <person name="Schilthuizen M."/>
            <person name="Schranz E."/>
            <person name="Heidstra R."/>
            <person name="Miyata K."/>
            <person name="Fedorova E."/>
            <person name="Kohlen W."/>
            <person name="Bisseling T."/>
            <person name="Smit S."/>
            <person name="Geurts R."/>
        </authorList>
    </citation>
    <scope>NUCLEOTIDE SEQUENCE [LARGE SCALE GENOMIC DNA]</scope>
    <source>
        <strain evidence="2">cv. WU1-14</strain>
    </source>
</reference>
<dbReference type="Proteomes" id="UP000237105">
    <property type="component" value="Unassembled WGS sequence"/>
</dbReference>